<keyword evidence="3" id="KW-1185">Reference proteome</keyword>
<feature type="domain" description="Thioredoxin" evidence="1">
    <location>
        <begin position="23"/>
        <end position="165"/>
    </location>
</feature>
<organism evidence="2 3">
    <name type="scientific">Lacibacter cauensis</name>
    <dbReference type="NCBI Taxonomy" id="510947"/>
    <lineage>
        <taxon>Bacteria</taxon>
        <taxon>Pseudomonadati</taxon>
        <taxon>Bacteroidota</taxon>
        <taxon>Chitinophagia</taxon>
        <taxon>Chitinophagales</taxon>
        <taxon>Chitinophagaceae</taxon>
        <taxon>Lacibacter</taxon>
    </lineage>
</organism>
<proteinExistence type="predicted"/>
<dbReference type="InterPro" id="IPR050553">
    <property type="entry name" value="Thioredoxin_ResA/DsbE_sf"/>
</dbReference>
<protein>
    <submittedName>
        <fullName evidence="2">Thiol-disulfide isomerase/thioredoxin</fullName>
    </submittedName>
</protein>
<dbReference type="InterPro" id="IPR013766">
    <property type="entry name" value="Thioredoxin_domain"/>
</dbReference>
<gene>
    <name evidence="2" type="ORF">IQ13_4174</name>
</gene>
<accession>A0A562S9S7</accession>
<dbReference type="PANTHER" id="PTHR42852:SF13">
    <property type="entry name" value="PROTEIN DIPZ"/>
    <property type="match status" value="1"/>
</dbReference>
<evidence type="ECO:0000313" key="2">
    <source>
        <dbReference type="EMBL" id="TWI77933.1"/>
    </source>
</evidence>
<dbReference type="GO" id="GO:0016853">
    <property type="term" value="F:isomerase activity"/>
    <property type="evidence" value="ECO:0007669"/>
    <property type="project" value="UniProtKB-KW"/>
</dbReference>
<sequence length="413" mass="48128">MKRLVILMLWVAIGITRANTQQLHPGDRLPDLVFRNVLNYQVDSLRLTDFKEKLLIIDFWNTRCVACFKAFPKLDSLKKYFGDRIEILLVNNESKVFTQDFFNKRPLLYKPGVPMITDAKKLSDLFPVDGYPYTVWVQNGIVKSYSGVHAVTKETVQEFIAGRILGFRDPTLIRFASSVDYSKHDYFSSIARCSDSINIGSTEAVKVKMGKAVSIASNCYSIANLYRKAYNENGKYRFNYHYNFLLNVRELFKYEYPSNKDSLDQWLQSYAYSYELMLPVAKSEHAYRIMQEDLGRYFNLKAEVQFKLTESLVLRRRNPSDFKRQEISNMASDSIISFRQITFDQFVRELSVRIEKSYPFFVEAVPLESVSCNIRYKSLFPLNIPNLQQDIYAAGFYLAKERRIIPVLIVSDK</sequence>
<dbReference type="Gene3D" id="3.40.30.10">
    <property type="entry name" value="Glutaredoxin"/>
    <property type="match status" value="1"/>
</dbReference>
<dbReference type="RefSeq" id="WP_144888631.1">
    <property type="nucleotide sequence ID" value="NZ_VLLE01000008.1"/>
</dbReference>
<dbReference type="PROSITE" id="PS51352">
    <property type="entry name" value="THIOREDOXIN_2"/>
    <property type="match status" value="1"/>
</dbReference>
<evidence type="ECO:0000259" key="1">
    <source>
        <dbReference type="PROSITE" id="PS51352"/>
    </source>
</evidence>
<comment type="caution">
    <text evidence="2">The sequence shown here is derived from an EMBL/GenBank/DDBJ whole genome shotgun (WGS) entry which is preliminary data.</text>
</comment>
<dbReference type="SUPFAM" id="SSF52833">
    <property type="entry name" value="Thioredoxin-like"/>
    <property type="match status" value="1"/>
</dbReference>
<dbReference type="EMBL" id="VLLE01000008">
    <property type="protein sequence ID" value="TWI77933.1"/>
    <property type="molecule type" value="Genomic_DNA"/>
</dbReference>
<dbReference type="AlphaFoldDB" id="A0A562S9S7"/>
<evidence type="ECO:0000313" key="3">
    <source>
        <dbReference type="Proteomes" id="UP000316167"/>
    </source>
</evidence>
<keyword evidence="2" id="KW-0413">Isomerase</keyword>
<reference evidence="2 3" key="1">
    <citation type="journal article" date="2015" name="Stand. Genomic Sci.">
        <title>Genomic Encyclopedia of Bacterial and Archaeal Type Strains, Phase III: the genomes of soil and plant-associated and newly described type strains.</title>
        <authorList>
            <person name="Whitman W.B."/>
            <person name="Woyke T."/>
            <person name="Klenk H.P."/>
            <person name="Zhou Y."/>
            <person name="Lilburn T.G."/>
            <person name="Beck B.J."/>
            <person name="De Vos P."/>
            <person name="Vandamme P."/>
            <person name="Eisen J.A."/>
            <person name="Garrity G."/>
            <person name="Hugenholtz P."/>
            <person name="Kyrpides N.C."/>
        </authorList>
    </citation>
    <scope>NUCLEOTIDE SEQUENCE [LARGE SCALE GENOMIC DNA]</scope>
    <source>
        <strain evidence="2 3">CGMCC 1.7271</strain>
    </source>
</reference>
<dbReference type="OrthoDB" id="793244at2"/>
<dbReference type="PANTHER" id="PTHR42852">
    <property type="entry name" value="THIOL:DISULFIDE INTERCHANGE PROTEIN DSBE"/>
    <property type="match status" value="1"/>
</dbReference>
<name>A0A562S9S7_9BACT</name>
<dbReference type="InterPro" id="IPR036249">
    <property type="entry name" value="Thioredoxin-like_sf"/>
</dbReference>
<dbReference type="Proteomes" id="UP000316167">
    <property type="component" value="Unassembled WGS sequence"/>
</dbReference>